<feature type="transmembrane region" description="Helical" evidence="5">
    <location>
        <begin position="72"/>
        <end position="90"/>
    </location>
</feature>
<name>A0ABY7R159_9ACTN</name>
<comment type="subcellular location">
    <subcellularLocation>
        <location evidence="1">Membrane</location>
        <topology evidence="1">Multi-pass membrane protein</topology>
    </subcellularLocation>
</comment>
<sequence>MAVVTLLVTIAARFTPLASMLASGSMPAYDFQVWRPLVFSVTTSSILGAVLNGLLLVLIGHQIEPMIDSVQFAFLYLLCGVGGSTTISLAGVPYCFEGSMCGLFGLMAASAVVKYAQNQDIRADIVLLTMFIIWAIVMGSDIWIADIGAVVVGAVSGWAWLQTRWSSYRRQLGAGLAILAVCLAALTVTWVV</sequence>
<reference evidence="7 8" key="2">
    <citation type="submission" date="2023-06" db="EMBL/GenBank/DDBJ databases">
        <title>The Gram-positive Non-spore-bearing Anaerobic Bacilli of Human Feces.</title>
        <authorList>
            <person name="Eggerth A.H."/>
        </authorList>
    </citation>
    <scope>NUCLEOTIDE SEQUENCE [LARGE SCALE GENOMIC DNA]</scope>
    <source>
        <strain evidence="7 8">CBA3108</strain>
    </source>
</reference>
<evidence type="ECO:0000256" key="4">
    <source>
        <dbReference type="ARBA" id="ARBA00023136"/>
    </source>
</evidence>
<evidence type="ECO:0000256" key="5">
    <source>
        <dbReference type="SAM" id="Phobius"/>
    </source>
</evidence>
<dbReference type="Pfam" id="PF01694">
    <property type="entry name" value="Rhomboid"/>
    <property type="match status" value="1"/>
</dbReference>
<keyword evidence="3 5" id="KW-1133">Transmembrane helix</keyword>
<dbReference type="InterPro" id="IPR022764">
    <property type="entry name" value="Peptidase_S54_rhomboid_dom"/>
</dbReference>
<evidence type="ECO:0000259" key="6">
    <source>
        <dbReference type="Pfam" id="PF01694"/>
    </source>
</evidence>
<feature type="domain" description="Peptidase S54 rhomboid" evidence="6">
    <location>
        <begin position="31"/>
        <end position="160"/>
    </location>
</feature>
<protein>
    <submittedName>
        <fullName evidence="7">Rhomboid family intramembrane serine protease</fullName>
        <ecNumber evidence="7">3.4.21.105</ecNumber>
    </submittedName>
</protein>
<feature type="transmembrane region" description="Helical" evidence="5">
    <location>
        <begin position="34"/>
        <end position="60"/>
    </location>
</feature>
<organism evidence="7 8">
    <name type="scientific">Cutibacterium equinum</name>
    <dbReference type="NCBI Taxonomy" id="3016342"/>
    <lineage>
        <taxon>Bacteria</taxon>
        <taxon>Bacillati</taxon>
        <taxon>Actinomycetota</taxon>
        <taxon>Actinomycetes</taxon>
        <taxon>Propionibacteriales</taxon>
        <taxon>Propionibacteriaceae</taxon>
        <taxon>Cutibacterium</taxon>
    </lineage>
</organism>
<accession>A0ABY7R159</accession>
<proteinExistence type="predicted"/>
<dbReference type="SUPFAM" id="SSF144091">
    <property type="entry name" value="Rhomboid-like"/>
    <property type="match status" value="1"/>
</dbReference>
<keyword evidence="7" id="KW-0378">Hydrolase</keyword>
<evidence type="ECO:0000256" key="2">
    <source>
        <dbReference type="ARBA" id="ARBA00022692"/>
    </source>
</evidence>
<keyword evidence="8" id="KW-1185">Reference proteome</keyword>
<dbReference type="Proteomes" id="UP001212097">
    <property type="component" value="Chromosome"/>
</dbReference>
<dbReference type="GO" id="GO:0006508">
    <property type="term" value="P:proteolysis"/>
    <property type="evidence" value="ECO:0007669"/>
    <property type="project" value="UniProtKB-KW"/>
</dbReference>
<dbReference type="EC" id="3.4.21.105" evidence="7"/>
<dbReference type="InterPro" id="IPR035952">
    <property type="entry name" value="Rhomboid-like_sf"/>
</dbReference>
<dbReference type="RefSeq" id="WP_271419204.1">
    <property type="nucleotide sequence ID" value="NZ_CP115668.1"/>
</dbReference>
<feature type="transmembrane region" description="Helical" evidence="5">
    <location>
        <begin position="173"/>
        <end position="191"/>
    </location>
</feature>
<evidence type="ECO:0000313" key="8">
    <source>
        <dbReference type="Proteomes" id="UP001212097"/>
    </source>
</evidence>
<evidence type="ECO:0000256" key="1">
    <source>
        <dbReference type="ARBA" id="ARBA00004141"/>
    </source>
</evidence>
<keyword evidence="7" id="KW-0645">Protease</keyword>
<dbReference type="GO" id="GO:0008233">
    <property type="term" value="F:peptidase activity"/>
    <property type="evidence" value="ECO:0007669"/>
    <property type="project" value="UniProtKB-KW"/>
</dbReference>
<evidence type="ECO:0000313" key="7">
    <source>
        <dbReference type="EMBL" id="WCC81026.1"/>
    </source>
</evidence>
<keyword evidence="2 5" id="KW-0812">Transmembrane</keyword>
<reference evidence="7 8" key="1">
    <citation type="submission" date="2023-01" db="EMBL/GenBank/DDBJ databases">
        <authorList>
            <person name="Lee S.H."/>
            <person name="Jung H.S."/>
            <person name="Yun J.U."/>
        </authorList>
    </citation>
    <scope>NUCLEOTIDE SEQUENCE [LARGE SCALE GENOMIC DNA]</scope>
    <source>
        <strain evidence="7 8">CBA3108</strain>
    </source>
</reference>
<dbReference type="EMBL" id="CP115668">
    <property type="protein sequence ID" value="WCC81026.1"/>
    <property type="molecule type" value="Genomic_DNA"/>
</dbReference>
<gene>
    <name evidence="7" type="ORF">O6R08_03315</name>
</gene>
<evidence type="ECO:0000256" key="3">
    <source>
        <dbReference type="ARBA" id="ARBA00022989"/>
    </source>
</evidence>
<dbReference type="Gene3D" id="1.20.1540.10">
    <property type="entry name" value="Rhomboid-like"/>
    <property type="match status" value="1"/>
</dbReference>
<keyword evidence="4 5" id="KW-0472">Membrane</keyword>